<comment type="caution">
    <text evidence="3">The sequence shown here is derived from an EMBL/GenBank/DDBJ whole genome shotgun (WGS) entry which is preliminary data.</text>
</comment>
<dbReference type="OrthoDB" id="2342176at2759"/>
<dbReference type="InterPro" id="IPR013320">
    <property type="entry name" value="ConA-like_dom_sf"/>
</dbReference>
<feature type="compositionally biased region" description="Low complexity" evidence="1">
    <location>
        <begin position="565"/>
        <end position="586"/>
    </location>
</feature>
<gene>
    <name evidence="3" type="ORF">THAOC_26710</name>
</gene>
<feature type="region of interest" description="Disordered" evidence="1">
    <location>
        <begin position="561"/>
        <end position="594"/>
    </location>
</feature>
<protein>
    <recommendedName>
        <fullName evidence="2">GH16 domain-containing protein</fullName>
    </recommendedName>
</protein>
<dbReference type="Gene3D" id="2.60.120.200">
    <property type="match status" value="1"/>
</dbReference>
<dbReference type="GO" id="GO:0004553">
    <property type="term" value="F:hydrolase activity, hydrolyzing O-glycosyl compounds"/>
    <property type="evidence" value="ECO:0007669"/>
    <property type="project" value="InterPro"/>
</dbReference>
<dbReference type="GO" id="GO:0005975">
    <property type="term" value="P:carbohydrate metabolic process"/>
    <property type="evidence" value="ECO:0007669"/>
    <property type="project" value="InterPro"/>
</dbReference>
<accession>K0RJB9</accession>
<dbReference type="CDD" id="cd00413">
    <property type="entry name" value="Glyco_hydrolase_16"/>
    <property type="match status" value="1"/>
</dbReference>
<dbReference type="PANTHER" id="PTHR10963:SF60">
    <property type="entry name" value="GRAM-NEGATIVE BACTERIA-BINDING PROTEIN 1-RELATED"/>
    <property type="match status" value="1"/>
</dbReference>
<dbReference type="AlphaFoldDB" id="K0RJB9"/>
<proteinExistence type="predicted"/>
<dbReference type="PROSITE" id="PS51762">
    <property type="entry name" value="GH16_2"/>
    <property type="match status" value="1"/>
</dbReference>
<dbReference type="SUPFAM" id="SSF49899">
    <property type="entry name" value="Concanavalin A-like lectins/glucanases"/>
    <property type="match status" value="1"/>
</dbReference>
<evidence type="ECO:0000259" key="2">
    <source>
        <dbReference type="PROSITE" id="PS51762"/>
    </source>
</evidence>
<evidence type="ECO:0000313" key="4">
    <source>
        <dbReference type="Proteomes" id="UP000266841"/>
    </source>
</evidence>
<feature type="domain" description="GH16" evidence="2">
    <location>
        <begin position="276"/>
        <end position="537"/>
    </location>
</feature>
<name>K0RJB9_THAOC</name>
<sequence>MNAKRNLITIALASVFRPNRGHSWVEKVESVHGEGSSRVDLSLKDDVRILEDRPSCSLIVLQRYFCPLPTLAECQPDPKHGIVLAEENMRPCRAGLISSTKAIVEPSTELTIHWAGNGHVGNGQSDGTCVKVMIADYDADPDFESFVDIPGAECLDFSGSNGSNEPQGTITVPDNLVAGTYTLLWFWDFTEFYYSSCIDIEVVDGTLPTPSPTKKELDHETIQDYLHNGCKDIVGADDFCKRYTTVSDSYCQVESTTDECGRSICYGVPDFLFPCSCPTGCPVPKSFYDDFSDGLDDDKWLIAHKSWGSGGGYINGGVVAENVAVDTESGTVLLGAHGNLYTGPVMGVNKDLTRQSTGVRTGSAIATRQYLGAGSYEVRMKVIGKLGVSSAIWTFFYNDDEYSTDNESPIVNHEIDIELPGRPAAPATGMDFGQVLLNTWIGELENLYETGYTTIPFVDDDEFHTWRFDWHTDPNDRRIDFFLDGEHIRTMRNDNIPFYAGRLWIGAWFPKSWAGVPDFDQDQVEVDYVKFTPYNEVYECPPESYPNFGWAPGSTFESQEEALCPASPSSSSPTKKPSTTPHTATPIESPTPPPMNDEFVNIYLSGGCASLHSNFCSTFISGSYCKDWSQDDCGRAVCQGHAHSSLDPCDVSPDEPPSETSLYLSYGCNSGLSDSFCFEFNGGYCKDWQSDDCGRSICQGDDFSSLDAC</sequence>
<evidence type="ECO:0000256" key="1">
    <source>
        <dbReference type="SAM" id="MobiDB-lite"/>
    </source>
</evidence>
<dbReference type="Pfam" id="PF00722">
    <property type="entry name" value="Glyco_hydro_16"/>
    <property type="match status" value="1"/>
</dbReference>
<organism evidence="3 4">
    <name type="scientific">Thalassiosira oceanica</name>
    <name type="common">Marine diatom</name>
    <dbReference type="NCBI Taxonomy" id="159749"/>
    <lineage>
        <taxon>Eukaryota</taxon>
        <taxon>Sar</taxon>
        <taxon>Stramenopiles</taxon>
        <taxon>Ochrophyta</taxon>
        <taxon>Bacillariophyta</taxon>
        <taxon>Coscinodiscophyceae</taxon>
        <taxon>Thalassiosirophycidae</taxon>
        <taxon>Thalassiosirales</taxon>
        <taxon>Thalassiosiraceae</taxon>
        <taxon>Thalassiosira</taxon>
    </lineage>
</organism>
<evidence type="ECO:0000313" key="3">
    <source>
        <dbReference type="EMBL" id="EJK53778.1"/>
    </source>
</evidence>
<reference evidence="3 4" key="1">
    <citation type="journal article" date="2012" name="Genome Biol.">
        <title>Genome and low-iron response of an oceanic diatom adapted to chronic iron limitation.</title>
        <authorList>
            <person name="Lommer M."/>
            <person name="Specht M."/>
            <person name="Roy A.S."/>
            <person name="Kraemer L."/>
            <person name="Andreson R."/>
            <person name="Gutowska M.A."/>
            <person name="Wolf J."/>
            <person name="Bergner S.V."/>
            <person name="Schilhabel M.B."/>
            <person name="Klostermeier U.C."/>
            <person name="Beiko R.G."/>
            <person name="Rosenstiel P."/>
            <person name="Hippler M."/>
            <person name="Laroche J."/>
        </authorList>
    </citation>
    <scope>NUCLEOTIDE SEQUENCE [LARGE SCALE GENOMIC DNA]</scope>
    <source>
        <strain evidence="3 4">CCMP1005</strain>
    </source>
</reference>
<dbReference type="InterPro" id="IPR000757">
    <property type="entry name" value="Beta-glucanase-like"/>
</dbReference>
<keyword evidence="4" id="KW-1185">Reference proteome</keyword>
<dbReference type="EMBL" id="AGNL01037029">
    <property type="protein sequence ID" value="EJK53778.1"/>
    <property type="molecule type" value="Genomic_DNA"/>
</dbReference>
<dbReference type="InterPro" id="IPR050546">
    <property type="entry name" value="Glycosyl_Hydrlase_16"/>
</dbReference>
<dbReference type="PANTHER" id="PTHR10963">
    <property type="entry name" value="GLYCOSYL HYDROLASE-RELATED"/>
    <property type="match status" value="1"/>
</dbReference>
<dbReference type="Proteomes" id="UP000266841">
    <property type="component" value="Unassembled WGS sequence"/>
</dbReference>